<feature type="compositionally biased region" description="Low complexity" evidence="7">
    <location>
        <begin position="318"/>
        <end position="345"/>
    </location>
</feature>
<keyword evidence="2" id="KW-0597">Phosphoprotein</keyword>
<feature type="region of interest" description="Disordered" evidence="7">
    <location>
        <begin position="800"/>
        <end position="835"/>
    </location>
</feature>
<protein>
    <submittedName>
        <fullName evidence="11">Proline-rich transmembrane protein 3</fullName>
    </submittedName>
</protein>
<feature type="chain" id="PRO_5021025812" evidence="9">
    <location>
        <begin position="24"/>
        <end position="1049"/>
    </location>
</feature>
<accession>A0A4U5URN2</accession>
<evidence type="ECO:0000259" key="10">
    <source>
        <dbReference type="Pfam" id="PF25987"/>
    </source>
</evidence>
<feature type="compositionally biased region" description="Polar residues" evidence="7">
    <location>
        <begin position="948"/>
        <end position="959"/>
    </location>
</feature>
<dbReference type="AlphaFoldDB" id="A0A4U5URN2"/>
<dbReference type="InterPro" id="IPR043242">
    <property type="entry name" value="PRRT3"/>
</dbReference>
<name>A0A4U5URN2_COLLU</name>
<dbReference type="Pfam" id="PF25987">
    <property type="entry name" value="PRRT3"/>
    <property type="match status" value="1"/>
</dbReference>
<feature type="compositionally biased region" description="Polar residues" evidence="7">
    <location>
        <begin position="295"/>
        <end position="305"/>
    </location>
</feature>
<feature type="compositionally biased region" description="Polar residues" evidence="7">
    <location>
        <begin position="346"/>
        <end position="374"/>
    </location>
</feature>
<dbReference type="InterPro" id="IPR059081">
    <property type="entry name" value="PRRT3-4"/>
</dbReference>
<feature type="region of interest" description="Disordered" evidence="7">
    <location>
        <begin position="414"/>
        <end position="434"/>
    </location>
</feature>
<feature type="compositionally biased region" description="Low complexity" evidence="7">
    <location>
        <begin position="422"/>
        <end position="434"/>
    </location>
</feature>
<feature type="domain" description="Proline-rich transmembrane protein 3/4" evidence="10">
    <location>
        <begin position="431"/>
        <end position="716"/>
    </location>
</feature>
<dbReference type="OrthoDB" id="10066605at2759"/>
<gene>
    <name evidence="11" type="ORF">D9C73_011858</name>
</gene>
<feature type="signal peptide" evidence="9">
    <location>
        <begin position="1"/>
        <end position="23"/>
    </location>
</feature>
<evidence type="ECO:0000256" key="9">
    <source>
        <dbReference type="SAM" id="SignalP"/>
    </source>
</evidence>
<feature type="transmembrane region" description="Helical" evidence="8">
    <location>
        <begin position="490"/>
        <end position="510"/>
    </location>
</feature>
<sequence>MTMAPVSLLSLGFLLSFLHPSDAQTIIGSSSSFSRLDLPTYSSPHPTKQTAKFWTSLPPRGRSDVPIRATVRNRLTTTNAMQQDQRMPHPTAQSTSYISALSTHNLSGGPILTQPTVFRPRTDTAFLLFSRAAKRDDTTKGSTPPLPTLSFTAVAQSVGDKPVKAGDSGEGSVKDTGDDDFQALGSGSIPTVTLVKDESPVPTVGDEMAQDQPQAQTAISNVSDVQTPPPNSQTQMFVLTTSNKISMTPQTETRATPSPVVRQPTPRTVVLTGELTANVPSTRVPPKQDSAAVTLPQTTTDTTNSVDKESQTAEQPVTAQSDSHSSTTTQQVTTISTTKTLTTTQEAVRTSSKMTNQPNKTAVQGRNTASTTVQSSRTGISVFLATGVAPVAQTRLSPTSQTGIQKRNRSILLGHPHQAPHSTSNPAPSPGASPSTNATLLYWGDLSRTLAFAWELHVYGSASLFLLLFAGAALGLTLAPGTNCPHRGALALANALLFLAGGLRAALFLIDPYGTRKFLPRPAVTALYNLPLHFLVWTQAALALLALRAVGVSVLPPTLERPPLVAVLAVLQCTLLLAADLLSPALSPVVPVTLQVLALCWGLALCLGFLCYVFPRIRCPPIPHPAVPEEARRKSWTGSRKIGVILGRVLAVCAVLGALCCGLHVHATLWLYGLLGNWTRFNWGWWLVHFWARLLELAWGFSLLLMGSWVFWRPQGWQGREEGGPDGRAAGDLPSPDQSVGSSQRHTCWSKIVQSLRGKPCRKSDSNGVGGGGAPGEVPNNWAGQERSGADISKSLIRNQNNEQATAQPRCVKDSNRGRNHRGHSAERGLSDGSTGSLLRLQALGRPPQRSVSGSLDQERDTCLSLYEFDLRPPSPIDLTRSIDEALHREHLLGGGSLFHPLNLTSQSPSPGSGISQGPWLRRNSDPQLMSESSEAPTESSMPLGGSVLSSVPSRQVTAPPTPSHQGHRWAGNTVGSVPSSVSCPVSLRPSRTSMGHLGEDGVDDTRPFITPDSERLHGRAGRPVGSRSYLEVSRHDDSASVSSEIIDL</sequence>
<feature type="transmembrane region" description="Helical" evidence="8">
    <location>
        <begin position="530"/>
        <end position="551"/>
    </location>
</feature>
<evidence type="ECO:0000256" key="3">
    <source>
        <dbReference type="ARBA" id="ARBA00022692"/>
    </source>
</evidence>
<feature type="region of interest" description="Disordered" evidence="7">
    <location>
        <begin position="759"/>
        <end position="786"/>
    </location>
</feature>
<evidence type="ECO:0000256" key="4">
    <source>
        <dbReference type="ARBA" id="ARBA00022729"/>
    </source>
</evidence>
<evidence type="ECO:0000256" key="6">
    <source>
        <dbReference type="ARBA" id="ARBA00023136"/>
    </source>
</evidence>
<evidence type="ECO:0000256" key="1">
    <source>
        <dbReference type="ARBA" id="ARBA00004141"/>
    </source>
</evidence>
<keyword evidence="4 9" id="KW-0732">Signal</keyword>
<feature type="compositionally biased region" description="Polar residues" evidence="7">
    <location>
        <begin position="926"/>
        <end position="941"/>
    </location>
</feature>
<proteinExistence type="predicted"/>
<feature type="region of interest" description="Disordered" evidence="7">
    <location>
        <begin position="274"/>
        <end position="374"/>
    </location>
</feature>
<feature type="region of interest" description="Disordered" evidence="7">
    <location>
        <begin position="903"/>
        <end position="1049"/>
    </location>
</feature>
<keyword evidence="6 8" id="KW-0472">Membrane</keyword>
<feature type="transmembrane region" description="Helical" evidence="8">
    <location>
        <begin position="690"/>
        <end position="712"/>
    </location>
</feature>
<feature type="transmembrane region" description="Helical" evidence="8">
    <location>
        <begin position="642"/>
        <end position="670"/>
    </location>
</feature>
<feature type="compositionally biased region" description="Basic and acidic residues" evidence="7">
    <location>
        <begin position="998"/>
        <end position="1018"/>
    </location>
</feature>
<dbReference type="PANTHER" id="PTHR47400:SF2">
    <property type="entry name" value="PROLINE-RICH TRANSMEMBRANE PROTEIN 3-LIKE"/>
    <property type="match status" value="1"/>
</dbReference>
<dbReference type="PANTHER" id="PTHR47400">
    <property type="entry name" value="PROLINE-RICH TRANSMEMBRANE PROTEIN 3"/>
    <property type="match status" value="1"/>
</dbReference>
<evidence type="ECO:0000313" key="11">
    <source>
        <dbReference type="EMBL" id="TKS77767.1"/>
    </source>
</evidence>
<comment type="subcellular location">
    <subcellularLocation>
        <location evidence="1">Membrane</location>
        <topology evidence="1">Multi-pass membrane protein</topology>
    </subcellularLocation>
</comment>
<evidence type="ECO:0000313" key="12">
    <source>
        <dbReference type="Proteomes" id="UP000298787"/>
    </source>
</evidence>
<dbReference type="EMBL" id="CM014087">
    <property type="protein sequence ID" value="TKS77767.1"/>
    <property type="molecule type" value="Genomic_DNA"/>
</dbReference>
<feature type="region of interest" description="Disordered" evidence="7">
    <location>
        <begin position="160"/>
        <end position="186"/>
    </location>
</feature>
<dbReference type="Proteomes" id="UP000298787">
    <property type="component" value="Chromosome 10"/>
</dbReference>
<feature type="compositionally biased region" description="Low complexity" evidence="7">
    <location>
        <begin position="977"/>
        <end position="991"/>
    </location>
</feature>
<keyword evidence="3 8" id="KW-0812">Transmembrane</keyword>
<organism evidence="11 12">
    <name type="scientific">Collichthys lucidus</name>
    <name type="common">Big head croaker</name>
    <name type="synonym">Sciaena lucida</name>
    <dbReference type="NCBI Taxonomy" id="240159"/>
    <lineage>
        <taxon>Eukaryota</taxon>
        <taxon>Metazoa</taxon>
        <taxon>Chordata</taxon>
        <taxon>Craniata</taxon>
        <taxon>Vertebrata</taxon>
        <taxon>Euteleostomi</taxon>
        <taxon>Actinopterygii</taxon>
        <taxon>Neopterygii</taxon>
        <taxon>Teleostei</taxon>
        <taxon>Neoteleostei</taxon>
        <taxon>Acanthomorphata</taxon>
        <taxon>Eupercaria</taxon>
        <taxon>Sciaenidae</taxon>
        <taxon>Collichthys</taxon>
    </lineage>
</organism>
<evidence type="ECO:0000256" key="7">
    <source>
        <dbReference type="SAM" id="MobiDB-lite"/>
    </source>
</evidence>
<feature type="region of interest" description="Disordered" evidence="7">
    <location>
        <begin position="720"/>
        <end position="745"/>
    </location>
</feature>
<reference evidence="11 12" key="1">
    <citation type="submission" date="2019-01" db="EMBL/GenBank/DDBJ databases">
        <title>Genome Assembly of Collichthys lucidus.</title>
        <authorList>
            <person name="Cai M."/>
            <person name="Xiao S."/>
        </authorList>
    </citation>
    <scope>NUCLEOTIDE SEQUENCE [LARGE SCALE GENOMIC DNA]</scope>
    <source>
        <strain evidence="11">JT15FE1705JMU</strain>
        <tissue evidence="11">Muscle</tissue>
    </source>
</reference>
<evidence type="ECO:0000256" key="5">
    <source>
        <dbReference type="ARBA" id="ARBA00022989"/>
    </source>
</evidence>
<evidence type="ECO:0000256" key="8">
    <source>
        <dbReference type="SAM" id="Phobius"/>
    </source>
</evidence>
<feature type="transmembrane region" description="Helical" evidence="8">
    <location>
        <begin position="456"/>
        <end position="478"/>
    </location>
</feature>
<feature type="compositionally biased region" description="Polar residues" evidence="7">
    <location>
        <begin position="1040"/>
        <end position="1049"/>
    </location>
</feature>
<keyword evidence="5 8" id="KW-1133">Transmembrane helix</keyword>
<feature type="transmembrane region" description="Helical" evidence="8">
    <location>
        <begin position="592"/>
        <end position="614"/>
    </location>
</feature>
<feature type="transmembrane region" description="Helical" evidence="8">
    <location>
        <begin position="563"/>
        <end position="586"/>
    </location>
</feature>
<keyword evidence="12" id="KW-1185">Reference proteome</keyword>
<dbReference type="STRING" id="240159.A0A4U5URN2"/>
<feature type="compositionally biased region" description="Low complexity" evidence="7">
    <location>
        <begin position="906"/>
        <end position="919"/>
    </location>
</feature>
<feature type="compositionally biased region" description="Polar residues" evidence="7">
    <location>
        <begin position="736"/>
        <end position="745"/>
    </location>
</feature>
<evidence type="ECO:0000256" key="2">
    <source>
        <dbReference type="ARBA" id="ARBA00022553"/>
    </source>
</evidence>